<reference evidence="1" key="1">
    <citation type="submission" date="2020-07" db="EMBL/GenBank/DDBJ databases">
        <title>Multicomponent nature underlies the extraordinary mechanical properties of spider dragline silk.</title>
        <authorList>
            <person name="Kono N."/>
            <person name="Nakamura H."/>
            <person name="Mori M."/>
            <person name="Yoshida Y."/>
            <person name="Ohtoshi R."/>
            <person name="Malay A.D."/>
            <person name="Moran D.A.P."/>
            <person name="Tomita M."/>
            <person name="Numata K."/>
            <person name="Arakawa K."/>
        </authorList>
    </citation>
    <scope>NUCLEOTIDE SEQUENCE</scope>
</reference>
<dbReference type="EMBL" id="BMAO01001506">
    <property type="protein sequence ID" value="GFQ73958.1"/>
    <property type="molecule type" value="Genomic_DNA"/>
</dbReference>
<dbReference type="AlphaFoldDB" id="A0A8X6F8U9"/>
<evidence type="ECO:0000313" key="2">
    <source>
        <dbReference type="Proteomes" id="UP000887116"/>
    </source>
</evidence>
<organism evidence="1 2">
    <name type="scientific">Trichonephila clavata</name>
    <name type="common">Joro spider</name>
    <name type="synonym">Nephila clavata</name>
    <dbReference type="NCBI Taxonomy" id="2740835"/>
    <lineage>
        <taxon>Eukaryota</taxon>
        <taxon>Metazoa</taxon>
        <taxon>Ecdysozoa</taxon>
        <taxon>Arthropoda</taxon>
        <taxon>Chelicerata</taxon>
        <taxon>Arachnida</taxon>
        <taxon>Araneae</taxon>
        <taxon>Araneomorphae</taxon>
        <taxon>Entelegynae</taxon>
        <taxon>Araneoidea</taxon>
        <taxon>Nephilidae</taxon>
        <taxon>Trichonephila</taxon>
    </lineage>
</organism>
<comment type="caution">
    <text evidence="1">The sequence shown here is derived from an EMBL/GenBank/DDBJ whole genome shotgun (WGS) entry which is preliminary data.</text>
</comment>
<dbReference type="OrthoDB" id="361972at2759"/>
<name>A0A8X6F8U9_TRICU</name>
<protein>
    <recommendedName>
        <fullName evidence="3">HTH CENPB-type domain-containing protein</fullName>
    </recommendedName>
</protein>
<sequence length="91" mass="10441">MVKARSIFNYIQVEANDTSEAFVANRGWFNRFKHQNNLHNIQITGEAASGDTKVAAEFPVKLKTIIVRGNYPPELVFKVDETGLFWKRMPK</sequence>
<gene>
    <name evidence="1" type="primary">LOC114030262</name>
    <name evidence="1" type="ORF">TNCT_223271</name>
</gene>
<keyword evidence="2" id="KW-1185">Reference proteome</keyword>
<evidence type="ECO:0000313" key="1">
    <source>
        <dbReference type="EMBL" id="GFQ73958.1"/>
    </source>
</evidence>
<dbReference type="Proteomes" id="UP000887116">
    <property type="component" value="Unassembled WGS sequence"/>
</dbReference>
<proteinExistence type="predicted"/>
<accession>A0A8X6F8U9</accession>
<evidence type="ECO:0008006" key="3">
    <source>
        <dbReference type="Google" id="ProtNLM"/>
    </source>
</evidence>